<dbReference type="FunFam" id="3.40.50.300:FF:001562">
    <property type="entry name" value="ABC transporter ATP-binding protein"/>
    <property type="match status" value="1"/>
</dbReference>
<dbReference type="SMART" id="SM00382">
    <property type="entry name" value="AAA"/>
    <property type="match status" value="1"/>
</dbReference>
<dbReference type="Pfam" id="PF00005">
    <property type="entry name" value="ABC_tran"/>
    <property type="match status" value="1"/>
</dbReference>
<comment type="caution">
    <text evidence="5">The sequence shown here is derived from an EMBL/GenBank/DDBJ whole genome shotgun (WGS) entry which is preliminary data.</text>
</comment>
<proteinExistence type="predicted"/>
<dbReference type="InterPro" id="IPR003593">
    <property type="entry name" value="AAA+_ATPase"/>
</dbReference>
<dbReference type="PANTHER" id="PTHR43776:SF8">
    <property type="entry name" value="ABC TRANSPORTER, ATP-BINDING PROTEIN"/>
    <property type="match status" value="1"/>
</dbReference>
<dbReference type="Proteomes" id="UP000004827">
    <property type="component" value="Unassembled WGS sequence"/>
</dbReference>
<dbReference type="PANTHER" id="PTHR43776">
    <property type="entry name" value="TRANSPORT ATP-BINDING PROTEIN"/>
    <property type="match status" value="1"/>
</dbReference>
<evidence type="ECO:0000313" key="5">
    <source>
        <dbReference type="EMBL" id="EEW05431.1"/>
    </source>
</evidence>
<dbReference type="CDD" id="cd03257">
    <property type="entry name" value="ABC_NikE_OppD_transporters"/>
    <property type="match status" value="1"/>
</dbReference>
<dbReference type="EMBL" id="ACYU01000181">
    <property type="protein sequence ID" value="EEW05431.1"/>
    <property type="molecule type" value="Genomic_DNA"/>
</dbReference>
<evidence type="ECO:0000256" key="2">
    <source>
        <dbReference type="ARBA" id="ARBA00022741"/>
    </source>
</evidence>
<dbReference type="InterPro" id="IPR027417">
    <property type="entry name" value="P-loop_NTPase"/>
</dbReference>
<dbReference type="Gene3D" id="3.40.50.300">
    <property type="entry name" value="P-loop containing nucleotide triphosphate hydrolases"/>
    <property type="match status" value="1"/>
</dbReference>
<dbReference type="InterPro" id="IPR013563">
    <property type="entry name" value="Oligopep_ABC_C"/>
</dbReference>
<feature type="domain" description="ABC transporter" evidence="4">
    <location>
        <begin position="22"/>
        <end position="276"/>
    </location>
</feature>
<keyword evidence="3 5" id="KW-0067">ATP-binding</keyword>
<dbReference type="GO" id="GO:0015833">
    <property type="term" value="P:peptide transport"/>
    <property type="evidence" value="ECO:0007669"/>
    <property type="project" value="InterPro"/>
</dbReference>
<organism evidence="5 6">
    <name type="scientific">Vibrio mimicus VM603</name>
    <dbReference type="NCBI Taxonomy" id="671074"/>
    <lineage>
        <taxon>Bacteria</taxon>
        <taxon>Pseudomonadati</taxon>
        <taxon>Pseudomonadota</taxon>
        <taxon>Gammaproteobacteria</taxon>
        <taxon>Vibrionales</taxon>
        <taxon>Vibrionaceae</taxon>
        <taxon>Vibrio</taxon>
    </lineage>
</organism>
<dbReference type="SUPFAM" id="SSF52540">
    <property type="entry name" value="P-loop containing nucleoside triphosphate hydrolases"/>
    <property type="match status" value="1"/>
</dbReference>
<keyword evidence="1" id="KW-0813">Transport</keyword>
<dbReference type="GO" id="GO:0005524">
    <property type="term" value="F:ATP binding"/>
    <property type="evidence" value="ECO:0007669"/>
    <property type="project" value="UniProtKB-KW"/>
</dbReference>
<accession>D2YIM5</accession>
<dbReference type="InterPro" id="IPR017871">
    <property type="entry name" value="ABC_transporter-like_CS"/>
</dbReference>
<dbReference type="InterPro" id="IPR003439">
    <property type="entry name" value="ABC_transporter-like_ATP-bd"/>
</dbReference>
<sequence>MASSSKEFLETIMSKPLGELLVEGKNLVKDFAINSNALKQPMMRAINDVSFKMYKSRGLSVVGESGSGKSTTAKMIAKMYAPTSGVIEYKGRDIQDIVSRDDLMHYREGVQMVWQDPFGSLNPTHTIFHHIARPLLIHKKVTPGNKKELEERVYELLEQVGLIPPKATAAKYPHQLSGGQRQRVNLARNIAVGAEVVLADEPTSMLDVSIRAGVLNLMEEMKFERQMSLLYITHDIATARYIAEDLAVMYVGHMVEWGDTDEIIHDPQHPYTKLLVSAVPDPKKSIHEKLEGNKGEIPLWTPDSVGCPFAGRCLHATAKCREALPQVTQLSDNHFVRCYLFEK</sequence>
<name>D2YIM5_VIBMI</name>
<dbReference type="InterPro" id="IPR050319">
    <property type="entry name" value="ABC_transp_ATP-bind"/>
</dbReference>
<reference evidence="5 6" key="1">
    <citation type="journal article" date="2009" name="BMC Evol. Biol.">
        <title>Genomic taxonomy of Vibrios.</title>
        <authorList>
            <person name="Thompson C.C."/>
            <person name="Vicente A.C."/>
            <person name="Souza R.C."/>
            <person name="Vasconcelos A.T."/>
            <person name="Vesth T."/>
            <person name="Alves N.Jr."/>
            <person name="Ussery D.W."/>
            <person name="Iida T."/>
            <person name="Thompson F.L."/>
        </authorList>
    </citation>
    <scope>NUCLEOTIDE SEQUENCE [LARGE SCALE GENOMIC DNA]</scope>
    <source>
        <strain evidence="5 6">VM603</strain>
    </source>
</reference>
<dbReference type="GO" id="GO:0055085">
    <property type="term" value="P:transmembrane transport"/>
    <property type="evidence" value="ECO:0007669"/>
    <property type="project" value="UniProtKB-ARBA"/>
</dbReference>
<dbReference type="Pfam" id="PF08352">
    <property type="entry name" value="oligo_HPY"/>
    <property type="match status" value="1"/>
</dbReference>
<evidence type="ECO:0000256" key="1">
    <source>
        <dbReference type="ARBA" id="ARBA00022448"/>
    </source>
</evidence>
<evidence type="ECO:0000313" key="6">
    <source>
        <dbReference type="Proteomes" id="UP000004827"/>
    </source>
</evidence>
<evidence type="ECO:0000256" key="3">
    <source>
        <dbReference type="ARBA" id="ARBA00022840"/>
    </source>
</evidence>
<gene>
    <name evidence="5" type="ORF">VMB_33720</name>
</gene>
<keyword evidence="2" id="KW-0547">Nucleotide-binding</keyword>
<dbReference type="GO" id="GO:0016887">
    <property type="term" value="F:ATP hydrolysis activity"/>
    <property type="evidence" value="ECO:0007669"/>
    <property type="project" value="InterPro"/>
</dbReference>
<dbReference type="PROSITE" id="PS50893">
    <property type="entry name" value="ABC_TRANSPORTER_2"/>
    <property type="match status" value="1"/>
</dbReference>
<protein>
    <submittedName>
        <fullName evidence="5">Peptide ABC transporter, ATP-binding protein</fullName>
    </submittedName>
</protein>
<dbReference type="PROSITE" id="PS00211">
    <property type="entry name" value="ABC_TRANSPORTER_1"/>
    <property type="match status" value="1"/>
</dbReference>
<evidence type="ECO:0000259" key="4">
    <source>
        <dbReference type="PROSITE" id="PS50893"/>
    </source>
</evidence>
<dbReference type="AlphaFoldDB" id="D2YIM5"/>
<dbReference type="NCBIfam" id="TIGR01727">
    <property type="entry name" value="oligo_HPY"/>
    <property type="match status" value="1"/>
</dbReference>